<proteinExistence type="predicted"/>
<protein>
    <submittedName>
        <fullName evidence="1">Uncharacterized protein</fullName>
    </submittedName>
</protein>
<reference evidence="2" key="1">
    <citation type="submission" date="2016-07" db="EMBL/GenBank/DDBJ databases">
        <title>Nontailed viruses are major unrecognized killers of bacteria in the ocean.</title>
        <authorList>
            <person name="Kauffman K."/>
            <person name="Hussain F."/>
            <person name="Yang J."/>
            <person name="Arevalo P."/>
            <person name="Brown J."/>
            <person name="Cutler M."/>
            <person name="Kelly L."/>
            <person name="Polz M.F."/>
        </authorList>
    </citation>
    <scope>NUCLEOTIDE SEQUENCE [LARGE SCALE GENOMIC DNA]</scope>
    <source>
        <strain evidence="2">10N.261.45.A10</strain>
    </source>
</reference>
<dbReference type="EMBL" id="MDAL01000002">
    <property type="protein sequence ID" value="PMN94898.1"/>
    <property type="molecule type" value="Genomic_DNA"/>
</dbReference>
<dbReference type="Proteomes" id="UP000235387">
    <property type="component" value="Unassembled WGS sequence"/>
</dbReference>
<dbReference type="RefSeq" id="WP_102390041.1">
    <property type="nucleotide sequence ID" value="NZ_MDAL01000002.1"/>
</dbReference>
<evidence type="ECO:0000313" key="2">
    <source>
        <dbReference type="Proteomes" id="UP000235387"/>
    </source>
</evidence>
<evidence type="ECO:0000313" key="1">
    <source>
        <dbReference type="EMBL" id="PMN94898.1"/>
    </source>
</evidence>
<accession>A0A2N7LH44</accession>
<sequence>MSVPIELNQNRKHLSEDYDKANVFVNDGYATSSDVIIEFSLDAQQYAQFRNQIIPKNGASTNLEVSPLTGNYGRERTVFNTEGLGDLNGRVKNFNGVELPQRGHGDADGLCVSS</sequence>
<name>A0A2N7LH44_9GAMM</name>
<comment type="caution">
    <text evidence="1">The sequence shown here is derived from an EMBL/GenBank/DDBJ whole genome shotgun (WGS) entry which is preliminary data.</text>
</comment>
<organism evidence="1 2">
    <name type="scientific">Enterovibrio norvegicus</name>
    <dbReference type="NCBI Taxonomy" id="188144"/>
    <lineage>
        <taxon>Bacteria</taxon>
        <taxon>Pseudomonadati</taxon>
        <taxon>Pseudomonadota</taxon>
        <taxon>Gammaproteobacteria</taxon>
        <taxon>Vibrionales</taxon>
        <taxon>Vibrionaceae</taxon>
        <taxon>Enterovibrio</taxon>
    </lineage>
</organism>
<gene>
    <name evidence="1" type="ORF">BCT23_02375</name>
</gene>
<dbReference type="AlphaFoldDB" id="A0A2N7LH44"/>